<accession>A0AAV2BDC5</accession>
<dbReference type="EMBL" id="CAXIEN010000322">
    <property type="protein sequence ID" value="CAL1293253.1"/>
    <property type="molecule type" value="Genomic_DNA"/>
</dbReference>
<name>A0AAV2BDC5_9ARAC</name>
<evidence type="ECO:0000256" key="1">
    <source>
        <dbReference type="SAM" id="MobiDB-lite"/>
    </source>
</evidence>
<proteinExistence type="predicted"/>
<comment type="caution">
    <text evidence="2">The sequence shown here is derived from an EMBL/GenBank/DDBJ whole genome shotgun (WGS) entry which is preliminary data.</text>
</comment>
<dbReference type="AlphaFoldDB" id="A0AAV2BDC5"/>
<protein>
    <submittedName>
        <fullName evidence="2">Uncharacterized protein</fullName>
    </submittedName>
</protein>
<organism evidence="2 3">
    <name type="scientific">Larinioides sclopetarius</name>
    <dbReference type="NCBI Taxonomy" id="280406"/>
    <lineage>
        <taxon>Eukaryota</taxon>
        <taxon>Metazoa</taxon>
        <taxon>Ecdysozoa</taxon>
        <taxon>Arthropoda</taxon>
        <taxon>Chelicerata</taxon>
        <taxon>Arachnida</taxon>
        <taxon>Araneae</taxon>
        <taxon>Araneomorphae</taxon>
        <taxon>Entelegynae</taxon>
        <taxon>Araneoidea</taxon>
        <taxon>Araneidae</taxon>
        <taxon>Larinioides</taxon>
    </lineage>
</organism>
<feature type="region of interest" description="Disordered" evidence="1">
    <location>
        <begin position="43"/>
        <end position="66"/>
    </location>
</feature>
<reference evidence="2 3" key="1">
    <citation type="submission" date="2024-04" db="EMBL/GenBank/DDBJ databases">
        <authorList>
            <person name="Rising A."/>
            <person name="Reimegard J."/>
            <person name="Sonavane S."/>
            <person name="Akerstrom W."/>
            <person name="Nylinder S."/>
            <person name="Hedman E."/>
            <person name="Kallberg Y."/>
        </authorList>
    </citation>
    <scope>NUCLEOTIDE SEQUENCE [LARGE SCALE GENOMIC DNA]</scope>
</reference>
<feature type="compositionally biased region" description="Polar residues" evidence="1">
    <location>
        <begin position="43"/>
        <end position="58"/>
    </location>
</feature>
<gene>
    <name evidence="2" type="ORF">LARSCL_LOCUS18096</name>
</gene>
<evidence type="ECO:0000313" key="2">
    <source>
        <dbReference type="EMBL" id="CAL1293253.1"/>
    </source>
</evidence>
<sequence length="66" mass="7831">MKFLLYVQCFEIHQLQSEFEGHVTETNIKMAVDEVWCMPNVSQQNESNWNKNPSTENRLQAMLKNK</sequence>
<dbReference type="Proteomes" id="UP001497382">
    <property type="component" value="Unassembled WGS sequence"/>
</dbReference>
<evidence type="ECO:0000313" key="3">
    <source>
        <dbReference type="Proteomes" id="UP001497382"/>
    </source>
</evidence>
<keyword evidence="3" id="KW-1185">Reference proteome</keyword>